<dbReference type="PANTHER" id="PTHR11133">
    <property type="entry name" value="SACCHAROPINE DEHYDROGENASE"/>
    <property type="match status" value="1"/>
</dbReference>
<keyword evidence="1" id="KW-0560">Oxidoreductase</keyword>
<dbReference type="AlphaFoldDB" id="M0ZQK9"/>
<sequence>MTSRQLPKSSVTADFEEKNCVQVIAGSLYLKDAEEVTKGIPNAKAIQLDITSHESLSSWIAQVDVVISLLPPSCHGVIAKACIELKKHLVMASYVDDSMLKLDQDAKSAGITILGEMSLDPGIDHMMAMKMINQAHAAKGKIRSLVSYCGGLSSPAAANNPLAYKFSRSYTSWVESSSLQISRGNYPCRRSEAL</sequence>
<dbReference type="Pfam" id="PF03435">
    <property type="entry name" value="Sacchrp_dh_NADP"/>
    <property type="match status" value="1"/>
</dbReference>
<evidence type="ECO:0000259" key="3">
    <source>
        <dbReference type="Pfam" id="PF16653"/>
    </source>
</evidence>
<dbReference type="SUPFAM" id="SSF51735">
    <property type="entry name" value="NAD(P)-binding Rossmann-fold domains"/>
    <property type="match status" value="1"/>
</dbReference>
<feature type="domain" description="Saccharopine dehydrogenase-like C-terminal" evidence="3">
    <location>
        <begin position="119"/>
        <end position="168"/>
    </location>
</feature>
<feature type="domain" description="Saccharopine dehydrogenase NADP binding" evidence="2">
    <location>
        <begin position="17"/>
        <end position="114"/>
    </location>
</feature>
<proteinExistence type="predicted"/>
<dbReference type="Proteomes" id="UP000011115">
    <property type="component" value="Unassembled WGS sequence"/>
</dbReference>
<dbReference type="Gramene" id="PGSC0003DMT400005928">
    <property type="protein sequence ID" value="PGSC0003DMT400005928"/>
    <property type="gene ID" value="PGSC0003DMG400002301"/>
</dbReference>
<protein>
    <submittedName>
        <fullName evidence="4">Bifunctional lysine-ketoglutarate reductase/saccharopine dehydrogenase</fullName>
    </submittedName>
</protein>
<organism evidence="4 5">
    <name type="scientific">Solanum tuberosum</name>
    <name type="common">Potato</name>
    <dbReference type="NCBI Taxonomy" id="4113"/>
    <lineage>
        <taxon>Eukaryota</taxon>
        <taxon>Viridiplantae</taxon>
        <taxon>Streptophyta</taxon>
        <taxon>Embryophyta</taxon>
        <taxon>Tracheophyta</taxon>
        <taxon>Spermatophyta</taxon>
        <taxon>Magnoliopsida</taxon>
        <taxon>eudicotyledons</taxon>
        <taxon>Gunneridae</taxon>
        <taxon>Pentapetalae</taxon>
        <taxon>asterids</taxon>
        <taxon>lamiids</taxon>
        <taxon>Solanales</taxon>
        <taxon>Solanaceae</taxon>
        <taxon>Solanoideae</taxon>
        <taxon>Solaneae</taxon>
        <taxon>Solanum</taxon>
    </lineage>
</organism>
<dbReference type="InterPro" id="IPR005097">
    <property type="entry name" value="Sacchrp_dh_NADP-bd"/>
</dbReference>
<dbReference type="GO" id="GO:0016491">
    <property type="term" value="F:oxidoreductase activity"/>
    <property type="evidence" value="ECO:0007669"/>
    <property type="project" value="UniProtKB-KW"/>
</dbReference>
<evidence type="ECO:0000256" key="1">
    <source>
        <dbReference type="ARBA" id="ARBA00023002"/>
    </source>
</evidence>
<dbReference type="Gene3D" id="3.40.50.720">
    <property type="entry name" value="NAD(P)-binding Rossmann-like Domain"/>
    <property type="match status" value="1"/>
</dbReference>
<dbReference type="GO" id="GO:0006553">
    <property type="term" value="P:lysine metabolic process"/>
    <property type="evidence" value="ECO:0007669"/>
    <property type="project" value="UniProtKB-ARBA"/>
</dbReference>
<accession>M0ZQK9</accession>
<dbReference type="EnsemblPlants" id="PGSC0003DMT400005928">
    <property type="protein sequence ID" value="PGSC0003DMT400005928"/>
    <property type="gene ID" value="PGSC0003DMG400002301"/>
</dbReference>
<dbReference type="PANTHER" id="PTHR11133:SF22">
    <property type="entry name" value="ALPHA-AMINOADIPIC SEMIALDEHYDE SYNTHASE, MITOCHONDRIAL"/>
    <property type="match status" value="1"/>
</dbReference>
<reference evidence="4" key="2">
    <citation type="submission" date="2015-06" db="UniProtKB">
        <authorList>
            <consortium name="EnsemblPlants"/>
        </authorList>
    </citation>
    <scope>IDENTIFICATION</scope>
    <source>
        <strain evidence="4">DM1-3 516 R44</strain>
    </source>
</reference>
<evidence type="ECO:0000313" key="5">
    <source>
        <dbReference type="Proteomes" id="UP000011115"/>
    </source>
</evidence>
<keyword evidence="5" id="KW-1185">Reference proteome</keyword>
<reference evidence="5" key="1">
    <citation type="journal article" date="2011" name="Nature">
        <title>Genome sequence and analysis of the tuber crop potato.</title>
        <authorList>
            <consortium name="The Potato Genome Sequencing Consortium"/>
        </authorList>
    </citation>
    <scope>NUCLEOTIDE SEQUENCE [LARGE SCALE GENOMIC DNA]</scope>
    <source>
        <strain evidence="5">cv. DM1-3 516 R44</strain>
    </source>
</reference>
<evidence type="ECO:0000259" key="2">
    <source>
        <dbReference type="Pfam" id="PF03435"/>
    </source>
</evidence>
<evidence type="ECO:0000313" key="4">
    <source>
        <dbReference type="EnsemblPlants" id="PGSC0003DMT400005929"/>
    </source>
</evidence>
<name>M0ZQK9_SOLTU</name>
<dbReference type="InterPro" id="IPR036291">
    <property type="entry name" value="NAD(P)-bd_dom_sf"/>
</dbReference>
<dbReference type="Gene3D" id="3.30.360.10">
    <property type="entry name" value="Dihydrodipicolinate Reductase, domain 2"/>
    <property type="match status" value="1"/>
</dbReference>
<dbReference type="EnsemblPlants" id="PGSC0003DMT400005929">
    <property type="protein sequence ID" value="PGSC0003DMT400005929"/>
    <property type="gene ID" value="PGSC0003DMG400002301"/>
</dbReference>
<dbReference type="InterPro" id="IPR032095">
    <property type="entry name" value="Sacchrp_dh-like_C"/>
</dbReference>
<dbReference type="HOGENOM" id="CLU_1404697_0_0_1"/>
<dbReference type="Pfam" id="PF16653">
    <property type="entry name" value="Sacchrp_dh_C"/>
    <property type="match status" value="1"/>
</dbReference>
<dbReference type="ExpressionAtlas" id="M0ZQK9">
    <property type="expression patterns" value="baseline and differential"/>
</dbReference>
<dbReference type="InterPro" id="IPR051168">
    <property type="entry name" value="AASS"/>
</dbReference>
<dbReference type="Gramene" id="PGSC0003DMT400005929">
    <property type="protein sequence ID" value="PGSC0003DMT400005929"/>
    <property type="gene ID" value="PGSC0003DMG400002301"/>
</dbReference>